<dbReference type="Proteomes" id="UP001488805">
    <property type="component" value="Unassembled WGS sequence"/>
</dbReference>
<comment type="caution">
    <text evidence="2">The sequence shown here is derived from an EMBL/GenBank/DDBJ whole genome shotgun (WGS) entry which is preliminary data.</text>
</comment>
<name>A0AAW1F568_ZOAVI</name>
<feature type="region of interest" description="Disordered" evidence="1">
    <location>
        <begin position="60"/>
        <end position="98"/>
    </location>
</feature>
<protein>
    <submittedName>
        <fullName evidence="2">Uncharacterized protein</fullName>
    </submittedName>
</protein>
<sequence>MTNVVLMVRPTEGPAVLQPPDIHVATNSLNSMDETSLLILQEPQKHPMTLEPLNYFKSPLSRYSSRQRPPQSSVATSSQMLKQSTGHVKPWGVHSPES</sequence>
<accession>A0AAW1F568</accession>
<reference evidence="2 3" key="1">
    <citation type="journal article" date="2024" name="Genome Biol. Evol.">
        <title>Chromosome-level genome assembly of the viviparous eelpout Zoarces viviparus.</title>
        <authorList>
            <person name="Fuhrmann N."/>
            <person name="Brasseur M.V."/>
            <person name="Bakowski C.E."/>
            <person name="Podsiadlowski L."/>
            <person name="Prost S."/>
            <person name="Krehenwinkel H."/>
            <person name="Mayer C."/>
        </authorList>
    </citation>
    <scope>NUCLEOTIDE SEQUENCE [LARGE SCALE GENOMIC DNA]</scope>
    <source>
        <strain evidence="2">NO-MEL_2022_Ind0_liver</strain>
    </source>
</reference>
<feature type="compositionally biased region" description="Low complexity" evidence="1">
    <location>
        <begin position="60"/>
        <end position="73"/>
    </location>
</feature>
<proteinExistence type="predicted"/>
<evidence type="ECO:0000313" key="3">
    <source>
        <dbReference type="Proteomes" id="UP001488805"/>
    </source>
</evidence>
<gene>
    <name evidence="2" type="ORF">VZT92_013765</name>
</gene>
<evidence type="ECO:0000256" key="1">
    <source>
        <dbReference type="SAM" id="MobiDB-lite"/>
    </source>
</evidence>
<evidence type="ECO:0000313" key="2">
    <source>
        <dbReference type="EMBL" id="KAK9529687.1"/>
    </source>
</evidence>
<organism evidence="2 3">
    <name type="scientific">Zoarces viviparus</name>
    <name type="common">Viviparous eelpout</name>
    <name type="synonym">Blennius viviparus</name>
    <dbReference type="NCBI Taxonomy" id="48416"/>
    <lineage>
        <taxon>Eukaryota</taxon>
        <taxon>Metazoa</taxon>
        <taxon>Chordata</taxon>
        <taxon>Craniata</taxon>
        <taxon>Vertebrata</taxon>
        <taxon>Euteleostomi</taxon>
        <taxon>Actinopterygii</taxon>
        <taxon>Neopterygii</taxon>
        <taxon>Teleostei</taxon>
        <taxon>Neoteleostei</taxon>
        <taxon>Acanthomorphata</taxon>
        <taxon>Eupercaria</taxon>
        <taxon>Perciformes</taxon>
        <taxon>Cottioidei</taxon>
        <taxon>Zoarcales</taxon>
        <taxon>Zoarcidae</taxon>
        <taxon>Zoarcinae</taxon>
        <taxon>Zoarces</taxon>
    </lineage>
</organism>
<dbReference type="AlphaFoldDB" id="A0AAW1F568"/>
<keyword evidence="3" id="KW-1185">Reference proteome</keyword>
<feature type="compositionally biased region" description="Polar residues" evidence="1">
    <location>
        <begin position="74"/>
        <end position="86"/>
    </location>
</feature>
<dbReference type="EMBL" id="JBCEZU010000111">
    <property type="protein sequence ID" value="KAK9529687.1"/>
    <property type="molecule type" value="Genomic_DNA"/>
</dbReference>